<evidence type="ECO:0000313" key="3">
    <source>
        <dbReference type="EMBL" id="BBO36093.1"/>
    </source>
</evidence>
<dbReference type="NCBIfam" id="TIGR02595">
    <property type="entry name" value="PEP_CTERM"/>
    <property type="match status" value="1"/>
</dbReference>
<dbReference type="KEGG" id="lpav:PLANPX_5705"/>
<organism evidence="3 4">
    <name type="scientific">Lacipirellula parvula</name>
    <dbReference type="NCBI Taxonomy" id="2650471"/>
    <lineage>
        <taxon>Bacteria</taxon>
        <taxon>Pseudomonadati</taxon>
        <taxon>Planctomycetota</taxon>
        <taxon>Planctomycetia</taxon>
        <taxon>Pirellulales</taxon>
        <taxon>Lacipirellulaceae</taxon>
        <taxon>Lacipirellula</taxon>
    </lineage>
</organism>
<name>A0A5K7XMZ4_9BACT</name>
<dbReference type="EMBL" id="AP021861">
    <property type="protein sequence ID" value="BBO36093.1"/>
    <property type="molecule type" value="Genomic_DNA"/>
</dbReference>
<dbReference type="InterPro" id="IPR013424">
    <property type="entry name" value="Ice-binding_C"/>
</dbReference>
<accession>A0A5K7XMZ4</accession>
<dbReference type="Pfam" id="PF07589">
    <property type="entry name" value="PEP-CTERM"/>
    <property type="match status" value="1"/>
</dbReference>
<keyword evidence="1" id="KW-0732">Signal</keyword>
<evidence type="ECO:0000313" key="4">
    <source>
        <dbReference type="Proteomes" id="UP000326837"/>
    </source>
</evidence>
<feature type="domain" description="Ice-binding protein C-terminal" evidence="2">
    <location>
        <begin position="240"/>
        <end position="264"/>
    </location>
</feature>
<feature type="signal peptide" evidence="1">
    <location>
        <begin position="1"/>
        <end position="26"/>
    </location>
</feature>
<dbReference type="AlphaFoldDB" id="A0A5K7XMZ4"/>
<dbReference type="RefSeq" id="WP_152101333.1">
    <property type="nucleotide sequence ID" value="NZ_AP021861.1"/>
</dbReference>
<gene>
    <name evidence="3" type="ORF">PLANPX_5705</name>
</gene>
<evidence type="ECO:0000259" key="2">
    <source>
        <dbReference type="Pfam" id="PF07589"/>
    </source>
</evidence>
<dbReference type="Proteomes" id="UP000326837">
    <property type="component" value="Chromosome"/>
</dbReference>
<evidence type="ECO:0000256" key="1">
    <source>
        <dbReference type="SAM" id="SignalP"/>
    </source>
</evidence>
<proteinExistence type="predicted"/>
<feature type="chain" id="PRO_5024973087" description="Ice-binding protein C-terminal domain-containing protein" evidence="1">
    <location>
        <begin position="27"/>
        <end position="267"/>
    </location>
</feature>
<sequence>MSVSKIRFACLTVAAALAVCGASAQAAFTGFQIRNNPTINPIGANTEFVIQSAGQKAAYGSNDISGAKIGQITNLGITRFDDTTRFTAGSGPAVGPYLNIWVTDGTNFAVLANEPSNPDFQPLFIDNGNGTKSYSLDFADLADKRVQVYETSNGGFNSTNTWVHNLVGINGPLTFGDLANLTIGAPSPSYIAGGNGIGTGAPRQDVTNIAYGVNWVFGDTLTNYVSGMQGYVVGDAVAQAVPEPTTVALAGLAGLGLLSAARRRRNA</sequence>
<keyword evidence="4" id="KW-1185">Reference proteome</keyword>
<protein>
    <recommendedName>
        <fullName evidence="2">Ice-binding protein C-terminal domain-containing protein</fullName>
    </recommendedName>
</protein>
<reference evidence="4" key="1">
    <citation type="submission" date="2019-10" db="EMBL/GenBank/DDBJ databases">
        <title>Lacipirellula parvula gen. nov., sp. nov., representing a lineage of planctomycetes widespread in freshwater anoxic habitats, and description of the family Lacipirellulaceae.</title>
        <authorList>
            <person name="Dedysh S.N."/>
            <person name="Kulichevskaya I.S."/>
            <person name="Beletsky A.V."/>
            <person name="Rakitin A.L."/>
            <person name="Mardanov A.V."/>
            <person name="Ivanova A.A."/>
            <person name="Saltykova V.X."/>
            <person name="Rijpstra W.I.C."/>
            <person name="Sinninghe Damste J.S."/>
            <person name="Ravin N.V."/>
        </authorList>
    </citation>
    <scope>NUCLEOTIDE SEQUENCE [LARGE SCALE GENOMIC DNA]</scope>
    <source>
        <strain evidence="4">PX69</strain>
    </source>
</reference>